<dbReference type="PANTHER" id="PTHR31632">
    <property type="entry name" value="IRON TRANSPORTER FTH1"/>
    <property type="match status" value="1"/>
</dbReference>
<dbReference type="Pfam" id="PF03239">
    <property type="entry name" value="FTR1"/>
    <property type="match status" value="1"/>
</dbReference>
<feature type="transmembrane region" description="Helical" evidence="6">
    <location>
        <begin position="513"/>
        <end position="536"/>
    </location>
</feature>
<dbReference type="InterPro" id="IPR004923">
    <property type="entry name" value="FTR1/Fip1/EfeU"/>
</dbReference>
<name>A0ABY9T3U8_BREBE</name>
<comment type="subcellular location">
    <subcellularLocation>
        <location evidence="1">Membrane</location>
        <topology evidence="1">Multi-pass membrane protein</topology>
    </subcellularLocation>
</comment>
<evidence type="ECO:0000256" key="5">
    <source>
        <dbReference type="ARBA" id="ARBA00023136"/>
    </source>
</evidence>
<evidence type="ECO:0000256" key="7">
    <source>
        <dbReference type="SAM" id="SignalP"/>
    </source>
</evidence>
<feature type="transmembrane region" description="Helical" evidence="6">
    <location>
        <begin position="370"/>
        <end position="392"/>
    </location>
</feature>
<evidence type="ECO:0000256" key="3">
    <source>
        <dbReference type="ARBA" id="ARBA00022692"/>
    </source>
</evidence>
<feature type="signal peptide" evidence="7">
    <location>
        <begin position="1"/>
        <end position="24"/>
    </location>
</feature>
<keyword evidence="9" id="KW-1185">Reference proteome</keyword>
<reference evidence="8 9" key="1">
    <citation type="submission" date="2023-09" db="EMBL/GenBank/DDBJ databases">
        <title>Complete Genome and Methylome dissection of Bacillus brevis NEB573 original source of BbsI restriction endonuclease.</title>
        <authorList>
            <person name="Fomenkov A."/>
            <person name="Roberts R.D."/>
        </authorList>
    </citation>
    <scope>NUCLEOTIDE SEQUENCE [LARGE SCALE GENOMIC DNA]</scope>
    <source>
        <strain evidence="8 9">NEB573</strain>
    </source>
</reference>
<evidence type="ECO:0000313" key="8">
    <source>
        <dbReference type="EMBL" id="WNC14767.1"/>
    </source>
</evidence>
<protein>
    <submittedName>
        <fullName evidence="8">FTR1 family protein</fullName>
    </submittedName>
</protein>
<accession>A0ABY9T3U8</accession>
<dbReference type="Proteomes" id="UP001256827">
    <property type="component" value="Chromosome"/>
</dbReference>
<organism evidence="8 9">
    <name type="scientific">Brevibacillus brevis</name>
    <name type="common">Bacillus brevis</name>
    <dbReference type="NCBI Taxonomy" id="1393"/>
    <lineage>
        <taxon>Bacteria</taxon>
        <taxon>Bacillati</taxon>
        <taxon>Bacillota</taxon>
        <taxon>Bacilli</taxon>
        <taxon>Bacillales</taxon>
        <taxon>Paenibacillaceae</taxon>
        <taxon>Brevibacillus</taxon>
    </lineage>
</organism>
<dbReference type="RefSeq" id="WP_310767412.1">
    <property type="nucleotide sequence ID" value="NZ_CP134050.1"/>
</dbReference>
<proteinExistence type="inferred from homology"/>
<feature type="transmembrane region" description="Helical" evidence="6">
    <location>
        <begin position="444"/>
        <end position="462"/>
    </location>
</feature>
<sequence length="595" mass="63844">MKRYMLIICMSFLLLASGLSPAHAEPLQADELKQMIALSSDALISSGDKNWDEVKKAVASMQTLWEKNDETSAEAQSLTAALADARKALDGVGSDPEAASAAISKLAKAADRFVSAKEDSGKPKEKAHKQISALLPLLQDSLKAATAGDGETSMKAYNSFVTGWYKAENLVRAENPQVYGNMEVKISGARIALNTQPPDPEKSKAKLQDLITAVEDYLSGKAAANAANATAAAGDQPSIASLLELLDSVAVDIQNKQADSAAGKMDTFISTWPSVEGVVMTKSPATYSSVEAKMVSIPTLILSSPPNWEKASAYIQELKSELQPFAASSSYTAWDAGVILFREGLEAILIIVSLLTFLNRSGNEDKRKWIWSGAGVGIICSAALAILLSIVFSNLSTGSSRETIEGITGIIAVLFMLTIGAWLHRKSNLQAWNRYVEKSIGTSLAKGTLWSLSFTAFLAVIREGAETIIFYMGMAASIRMADLFIGIGCALVVLALIAFAIIKLSARIPIRPFFLVASLLLYYMAFKFIGASIHSLQVTGSLASHSSDYLLYAPQLGIYANWETTIPQLVVLAVVLVNFLRNAGKRTIKPLPQTN</sequence>
<feature type="chain" id="PRO_5046999149" evidence="7">
    <location>
        <begin position="25"/>
        <end position="595"/>
    </location>
</feature>
<feature type="transmembrane region" description="Helical" evidence="6">
    <location>
        <begin position="404"/>
        <end position="423"/>
    </location>
</feature>
<gene>
    <name evidence="8" type="ORF">RGB73_29600</name>
</gene>
<feature type="transmembrane region" description="Helical" evidence="6">
    <location>
        <begin position="468"/>
        <end position="501"/>
    </location>
</feature>
<comment type="similarity">
    <text evidence="2">Belongs to the oxidase-dependent Fe transporter (OFeT) (TC 9.A.10.1) family.</text>
</comment>
<feature type="transmembrane region" description="Helical" evidence="6">
    <location>
        <begin position="556"/>
        <end position="580"/>
    </location>
</feature>
<keyword evidence="3 6" id="KW-0812">Transmembrane</keyword>
<keyword evidence="4 6" id="KW-1133">Transmembrane helix</keyword>
<dbReference type="PANTHER" id="PTHR31632:SF2">
    <property type="entry name" value="PLASMA MEMBRANE IRON PERMEASE"/>
    <property type="match status" value="1"/>
</dbReference>
<evidence type="ECO:0000256" key="6">
    <source>
        <dbReference type="SAM" id="Phobius"/>
    </source>
</evidence>
<keyword evidence="5 6" id="KW-0472">Membrane</keyword>
<evidence type="ECO:0000256" key="1">
    <source>
        <dbReference type="ARBA" id="ARBA00004141"/>
    </source>
</evidence>
<evidence type="ECO:0000256" key="4">
    <source>
        <dbReference type="ARBA" id="ARBA00022989"/>
    </source>
</evidence>
<evidence type="ECO:0000313" key="9">
    <source>
        <dbReference type="Proteomes" id="UP001256827"/>
    </source>
</evidence>
<keyword evidence="7" id="KW-0732">Signal</keyword>
<dbReference type="EMBL" id="CP134050">
    <property type="protein sequence ID" value="WNC14767.1"/>
    <property type="molecule type" value="Genomic_DNA"/>
</dbReference>
<evidence type="ECO:0000256" key="2">
    <source>
        <dbReference type="ARBA" id="ARBA00008333"/>
    </source>
</evidence>